<comment type="similarity">
    <text evidence="2">Belongs to the major royal jelly protein family.</text>
</comment>
<evidence type="ECO:0000256" key="3">
    <source>
        <dbReference type="ARBA" id="ARBA00022525"/>
    </source>
</evidence>
<dbReference type="GeneID" id="112682797"/>
<keyword evidence="3" id="KW-0964">Secreted</keyword>
<reference evidence="6" key="1">
    <citation type="submission" date="2025-08" db="UniProtKB">
        <authorList>
            <consortium name="RefSeq"/>
        </authorList>
    </citation>
    <scope>IDENTIFICATION</scope>
    <source>
        <tissue evidence="6">Whole body</tissue>
    </source>
</reference>
<evidence type="ECO:0000256" key="4">
    <source>
        <dbReference type="SAM" id="SignalP"/>
    </source>
</evidence>
<proteinExistence type="inferred from homology"/>
<dbReference type="GO" id="GO:0005576">
    <property type="term" value="C:extracellular region"/>
    <property type="evidence" value="ECO:0007669"/>
    <property type="project" value="UniProtKB-SubCell"/>
</dbReference>
<accession>A0A8B8FEK9</accession>
<feature type="chain" id="PRO_5034222038" evidence="4">
    <location>
        <begin position="20"/>
        <end position="435"/>
    </location>
</feature>
<dbReference type="PANTHER" id="PTHR10009">
    <property type="entry name" value="PROTEIN YELLOW-RELATED"/>
    <property type="match status" value="1"/>
</dbReference>
<sequence>MIGQLRLVAFGVCVAACAGELNVVYEWGSNINLWTGRREHDERNATAAMEDYVPGNNLVHRMRIWDGAMYVAVPRFKRGVPATLCKSHREPDGGTTLKPFPTIRMQDVGDCFGVQNAKDIEIDHLGQLWTLDAGEVYDLQRTADAPDYTCDPKLLVVNISSGAVLRSAVVPSSMHTAGRTVLSGLSVDLKTLTAVVADVSADNPGFLVYGLRSGVYRKFRCKRLRPADAAANGYNEALLAISPIDNMLYFTTVELDNVFAIPLSVFDVPATRLLADTYDVSHYANDLGPKADTVTAMILDSVGRLYMGMPRAIVSWDTLRGGFDVKQLYAQDDRLQWISSFAFDPDGYLWIVSSAFRDFVDIGSDGHGPADMKIFKSHCGATAFALLTAAGSTGRSPDAVSSVKTVTAAAPLLHYVFATLAIQITFARRTVANDR</sequence>
<dbReference type="InterPro" id="IPR011042">
    <property type="entry name" value="6-blade_b-propeller_TolB-like"/>
</dbReference>
<evidence type="ECO:0000313" key="5">
    <source>
        <dbReference type="Proteomes" id="UP000694846"/>
    </source>
</evidence>
<gene>
    <name evidence="6" type="primary">LOC112682797</name>
</gene>
<dbReference type="Gene3D" id="2.120.10.30">
    <property type="entry name" value="TolB, C-terminal domain"/>
    <property type="match status" value="1"/>
</dbReference>
<dbReference type="InterPro" id="IPR017996">
    <property type="entry name" value="MRJP/yellow-related"/>
</dbReference>
<name>A0A8B8FEK9_9HEMI</name>
<protein>
    <submittedName>
        <fullName evidence="6">Major royal jelly protein 4-like</fullName>
    </submittedName>
</protein>
<dbReference type="AlphaFoldDB" id="A0A8B8FEK9"/>
<evidence type="ECO:0000256" key="2">
    <source>
        <dbReference type="ARBA" id="ARBA00009127"/>
    </source>
</evidence>
<comment type="subcellular location">
    <subcellularLocation>
        <location evidence="1">Secreted</location>
    </subcellularLocation>
</comment>
<dbReference type="OrthoDB" id="9977471at2759"/>
<dbReference type="Pfam" id="PF03022">
    <property type="entry name" value="MRJP"/>
    <property type="match status" value="1"/>
</dbReference>
<keyword evidence="5" id="KW-1185">Reference proteome</keyword>
<dbReference type="RefSeq" id="XP_025409314.1">
    <property type="nucleotide sequence ID" value="XM_025553529.1"/>
</dbReference>
<dbReference type="Proteomes" id="UP000694846">
    <property type="component" value="Unplaced"/>
</dbReference>
<keyword evidence="4" id="KW-0732">Signal</keyword>
<evidence type="ECO:0000256" key="1">
    <source>
        <dbReference type="ARBA" id="ARBA00004613"/>
    </source>
</evidence>
<evidence type="ECO:0000313" key="6">
    <source>
        <dbReference type="RefSeq" id="XP_025409314.1"/>
    </source>
</evidence>
<organism evidence="5 6">
    <name type="scientific">Sipha flava</name>
    <name type="common">yellow sugarcane aphid</name>
    <dbReference type="NCBI Taxonomy" id="143950"/>
    <lineage>
        <taxon>Eukaryota</taxon>
        <taxon>Metazoa</taxon>
        <taxon>Ecdysozoa</taxon>
        <taxon>Arthropoda</taxon>
        <taxon>Hexapoda</taxon>
        <taxon>Insecta</taxon>
        <taxon>Pterygota</taxon>
        <taxon>Neoptera</taxon>
        <taxon>Paraneoptera</taxon>
        <taxon>Hemiptera</taxon>
        <taxon>Sternorrhyncha</taxon>
        <taxon>Aphidomorpha</taxon>
        <taxon>Aphidoidea</taxon>
        <taxon>Aphididae</taxon>
        <taxon>Sipha</taxon>
    </lineage>
</organism>
<feature type="signal peptide" evidence="4">
    <location>
        <begin position="1"/>
        <end position="19"/>
    </location>
</feature>
<dbReference type="PANTHER" id="PTHR10009:SF18">
    <property type="entry name" value="PROTEIN YELLOW-LIKE PROTEIN"/>
    <property type="match status" value="1"/>
</dbReference>
<dbReference type="SUPFAM" id="SSF75011">
    <property type="entry name" value="3-carboxy-cis,cis-mucoante lactonizing enzyme"/>
    <property type="match status" value="1"/>
</dbReference>